<feature type="compositionally biased region" description="Polar residues" evidence="1">
    <location>
        <begin position="107"/>
        <end position="123"/>
    </location>
</feature>
<feature type="signal peptide" evidence="2">
    <location>
        <begin position="1"/>
        <end position="32"/>
    </location>
</feature>
<protein>
    <recommendedName>
        <fullName evidence="5">Secreted protein</fullName>
    </recommendedName>
</protein>
<evidence type="ECO:0000256" key="1">
    <source>
        <dbReference type="SAM" id="MobiDB-lite"/>
    </source>
</evidence>
<dbReference type="InParanoid" id="A0A0D0E1T7"/>
<dbReference type="Proteomes" id="UP000054538">
    <property type="component" value="Unassembled WGS sequence"/>
</dbReference>
<gene>
    <name evidence="3" type="ORF">PAXRUDRAFT_455876</name>
</gene>
<evidence type="ECO:0008006" key="5">
    <source>
        <dbReference type="Google" id="ProtNLM"/>
    </source>
</evidence>
<feature type="compositionally biased region" description="Low complexity" evidence="1">
    <location>
        <begin position="124"/>
        <end position="137"/>
    </location>
</feature>
<sequence>MPSISRTVFVILPIAVLAVLLGTPFTSQQALAKPMPVSRNIRSSGSGPITRNVRTLHYATALNGPPPAGQATTNPSNGPRPQSRSAKFHNPNRQASKGRSPKEKTTKGQPPNGQTLNPQPSNARRSQSSPRPGGQSQAAAPRPTTGTNPSGGTKRAPQSGSQSTKQRMAVLKQQQQGAAENAAQFHQLATQPNAQNDPEFQQGASNSLTEFHSHVLAAQGTLSELAAGKGLANFDAKAQLEVIIKEIANLIKEVLSDATALIGKLPIVGPLLEPLVFQIKCVVVDLIDASENFLDGVLNILAPISNPLLPGIV</sequence>
<reference evidence="4" key="2">
    <citation type="submission" date="2015-01" db="EMBL/GenBank/DDBJ databases">
        <title>Evolutionary Origins and Diversification of the Mycorrhizal Mutualists.</title>
        <authorList>
            <consortium name="DOE Joint Genome Institute"/>
            <consortium name="Mycorrhizal Genomics Consortium"/>
            <person name="Kohler A."/>
            <person name="Kuo A."/>
            <person name="Nagy L.G."/>
            <person name="Floudas D."/>
            <person name="Copeland A."/>
            <person name="Barry K.W."/>
            <person name="Cichocki N."/>
            <person name="Veneault-Fourrey C."/>
            <person name="LaButti K."/>
            <person name="Lindquist E.A."/>
            <person name="Lipzen A."/>
            <person name="Lundell T."/>
            <person name="Morin E."/>
            <person name="Murat C."/>
            <person name="Riley R."/>
            <person name="Ohm R."/>
            <person name="Sun H."/>
            <person name="Tunlid A."/>
            <person name="Henrissat B."/>
            <person name="Grigoriev I.V."/>
            <person name="Hibbett D.S."/>
            <person name="Martin F."/>
        </authorList>
    </citation>
    <scope>NUCLEOTIDE SEQUENCE [LARGE SCALE GENOMIC DNA]</scope>
    <source>
        <strain evidence="4">Ve08.2h10</strain>
    </source>
</reference>
<organism evidence="3 4">
    <name type="scientific">Paxillus rubicundulus Ve08.2h10</name>
    <dbReference type="NCBI Taxonomy" id="930991"/>
    <lineage>
        <taxon>Eukaryota</taxon>
        <taxon>Fungi</taxon>
        <taxon>Dikarya</taxon>
        <taxon>Basidiomycota</taxon>
        <taxon>Agaricomycotina</taxon>
        <taxon>Agaricomycetes</taxon>
        <taxon>Agaricomycetidae</taxon>
        <taxon>Boletales</taxon>
        <taxon>Paxilineae</taxon>
        <taxon>Paxillaceae</taxon>
        <taxon>Paxillus</taxon>
    </lineage>
</organism>
<dbReference type="EMBL" id="KN825113">
    <property type="protein sequence ID" value="KIK94359.1"/>
    <property type="molecule type" value="Genomic_DNA"/>
</dbReference>
<evidence type="ECO:0000256" key="2">
    <source>
        <dbReference type="SAM" id="SignalP"/>
    </source>
</evidence>
<accession>A0A0D0E1T7</accession>
<feature type="region of interest" description="Disordered" evidence="1">
    <location>
        <begin position="60"/>
        <end position="182"/>
    </location>
</feature>
<keyword evidence="4" id="KW-1185">Reference proteome</keyword>
<feature type="chain" id="PRO_5002209284" description="Secreted protein" evidence="2">
    <location>
        <begin position="33"/>
        <end position="313"/>
    </location>
</feature>
<dbReference type="HOGENOM" id="CLU_888777_0_0_1"/>
<evidence type="ECO:0000313" key="4">
    <source>
        <dbReference type="Proteomes" id="UP000054538"/>
    </source>
</evidence>
<dbReference type="AlphaFoldDB" id="A0A0D0E1T7"/>
<feature type="compositionally biased region" description="Polar residues" evidence="1">
    <location>
        <begin position="144"/>
        <end position="166"/>
    </location>
</feature>
<feature type="compositionally biased region" description="Polar residues" evidence="1">
    <location>
        <begin position="70"/>
        <end position="97"/>
    </location>
</feature>
<feature type="compositionally biased region" description="Low complexity" evidence="1">
    <location>
        <begin position="173"/>
        <end position="182"/>
    </location>
</feature>
<proteinExistence type="predicted"/>
<evidence type="ECO:0000313" key="3">
    <source>
        <dbReference type="EMBL" id="KIK94359.1"/>
    </source>
</evidence>
<keyword evidence="2" id="KW-0732">Signal</keyword>
<name>A0A0D0E1T7_9AGAM</name>
<reference evidence="3 4" key="1">
    <citation type="submission" date="2014-04" db="EMBL/GenBank/DDBJ databases">
        <authorList>
            <consortium name="DOE Joint Genome Institute"/>
            <person name="Kuo A."/>
            <person name="Kohler A."/>
            <person name="Jargeat P."/>
            <person name="Nagy L.G."/>
            <person name="Floudas D."/>
            <person name="Copeland A."/>
            <person name="Barry K.W."/>
            <person name="Cichocki N."/>
            <person name="Veneault-Fourrey C."/>
            <person name="LaButti K."/>
            <person name="Lindquist E.A."/>
            <person name="Lipzen A."/>
            <person name="Lundell T."/>
            <person name="Morin E."/>
            <person name="Murat C."/>
            <person name="Sun H."/>
            <person name="Tunlid A."/>
            <person name="Henrissat B."/>
            <person name="Grigoriev I.V."/>
            <person name="Hibbett D.S."/>
            <person name="Martin F."/>
            <person name="Nordberg H.P."/>
            <person name="Cantor M.N."/>
            <person name="Hua S.X."/>
        </authorList>
    </citation>
    <scope>NUCLEOTIDE SEQUENCE [LARGE SCALE GENOMIC DNA]</scope>
    <source>
        <strain evidence="3 4">Ve08.2h10</strain>
    </source>
</reference>
<dbReference type="OrthoDB" id="2497682at2759"/>